<protein>
    <submittedName>
        <fullName evidence="2">Helix-turn-helix domain-containing protein</fullName>
    </submittedName>
</protein>
<evidence type="ECO:0000256" key="1">
    <source>
        <dbReference type="SAM" id="MobiDB-lite"/>
    </source>
</evidence>
<keyword evidence="3" id="KW-1185">Reference proteome</keyword>
<evidence type="ECO:0000313" key="3">
    <source>
        <dbReference type="Proteomes" id="UP001556040"/>
    </source>
</evidence>
<accession>A0ABV3Q849</accession>
<feature type="compositionally biased region" description="Pro residues" evidence="1">
    <location>
        <begin position="70"/>
        <end position="81"/>
    </location>
</feature>
<dbReference type="RefSeq" id="WP_367781009.1">
    <property type="nucleotide sequence ID" value="NZ_JBFMIA010000209.1"/>
</dbReference>
<sequence length="81" mass="8679">MGLSLQEVAHRSELSITLLRALEEGRLSDVGSPALVRIHLLAYARALEADQFSATGEQESQPALTHPSPSNSPPARNPFSS</sequence>
<feature type="non-terminal residue" evidence="2">
    <location>
        <position position="81"/>
    </location>
</feature>
<name>A0ABV3Q849_9BACL</name>
<dbReference type="Proteomes" id="UP001556040">
    <property type="component" value="Unassembled WGS sequence"/>
</dbReference>
<proteinExistence type="predicted"/>
<evidence type="ECO:0000313" key="2">
    <source>
        <dbReference type="EMBL" id="MEW9503540.1"/>
    </source>
</evidence>
<organism evidence="2 3">
    <name type="scientific">Jeotgalibacillus marinus</name>
    <dbReference type="NCBI Taxonomy" id="86667"/>
    <lineage>
        <taxon>Bacteria</taxon>
        <taxon>Bacillati</taxon>
        <taxon>Bacillota</taxon>
        <taxon>Bacilli</taxon>
        <taxon>Bacillales</taxon>
        <taxon>Caryophanaceae</taxon>
        <taxon>Jeotgalibacillus</taxon>
    </lineage>
</organism>
<gene>
    <name evidence="2" type="ORF">AB1471_17575</name>
</gene>
<dbReference type="EMBL" id="JBFMIA010000209">
    <property type="protein sequence ID" value="MEW9503540.1"/>
    <property type="molecule type" value="Genomic_DNA"/>
</dbReference>
<dbReference type="InterPro" id="IPR010982">
    <property type="entry name" value="Lambda_DNA-bd_dom_sf"/>
</dbReference>
<comment type="caution">
    <text evidence="2">The sequence shown here is derived from an EMBL/GenBank/DDBJ whole genome shotgun (WGS) entry which is preliminary data.</text>
</comment>
<reference evidence="2 3" key="1">
    <citation type="journal article" date="1979" name="Int. J. Syst. Evol. Microbiol.">
        <title>Bacillus globisporus subsp. marinus subsp. nov.</title>
        <authorList>
            <person name="Liu H."/>
        </authorList>
    </citation>
    <scope>NUCLEOTIDE SEQUENCE [LARGE SCALE GENOMIC DNA]</scope>
    <source>
        <strain evidence="2 3">DSM 1297</strain>
    </source>
</reference>
<feature type="compositionally biased region" description="Polar residues" evidence="1">
    <location>
        <begin position="52"/>
        <end position="63"/>
    </location>
</feature>
<dbReference type="Pfam" id="PF13413">
    <property type="entry name" value="HTH_25"/>
    <property type="match status" value="1"/>
</dbReference>
<dbReference type="Gene3D" id="1.10.260.40">
    <property type="entry name" value="lambda repressor-like DNA-binding domains"/>
    <property type="match status" value="1"/>
</dbReference>
<feature type="region of interest" description="Disordered" evidence="1">
    <location>
        <begin position="52"/>
        <end position="81"/>
    </location>
</feature>